<organism evidence="5 6">
    <name type="scientific">Oryza sativa subsp. indica</name>
    <name type="common">Rice</name>
    <dbReference type="NCBI Taxonomy" id="39946"/>
    <lineage>
        <taxon>Eukaryota</taxon>
        <taxon>Viridiplantae</taxon>
        <taxon>Streptophyta</taxon>
        <taxon>Embryophyta</taxon>
        <taxon>Tracheophyta</taxon>
        <taxon>Spermatophyta</taxon>
        <taxon>Magnoliopsida</taxon>
        <taxon>Liliopsida</taxon>
        <taxon>Poales</taxon>
        <taxon>Poaceae</taxon>
        <taxon>BOP clade</taxon>
        <taxon>Oryzoideae</taxon>
        <taxon>Oryzeae</taxon>
        <taxon>Oryzinae</taxon>
        <taxon>Oryza</taxon>
        <taxon>Oryza sativa</taxon>
    </lineage>
</organism>
<dbReference type="AlphaFoldDB" id="B8AS83"/>
<dbReference type="PANTHER" id="PTHR33491">
    <property type="entry name" value="OSJNBA0016N04.9 PROTEIN"/>
    <property type="match status" value="1"/>
</dbReference>
<evidence type="ECO:0000256" key="2">
    <source>
        <dbReference type="ARBA" id="ARBA00022729"/>
    </source>
</evidence>
<dbReference type="Proteomes" id="UP000007015">
    <property type="component" value="Chromosome 4"/>
</dbReference>
<evidence type="ECO:0000256" key="3">
    <source>
        <dbReference type="SAM" id="SignalP"/>
    </source>
</evidence>
<dbReference type="EMBL" id="CM000129">
    <property type="protein sequence ID" value="EEC77004.1"/>
    <property type="molecule type" value="Genomic_DNA"/>
</dbReference>
<sequence length="393" mass="42084">MAAVDVDVLLACLALLLLASSCAAGAPTVAAAQTSAAGGGYGAGCAKSCGDLTTFDYPFGISAGCARGHDFQLICNTTTQPPTLFLSDGFTQVINSIKPYGAAGYVYVNFSLDIPMRSGVDLYNVSWTVPGDSFSVRDSARVTIGHGNFDVYLLDAYSSKRIILCSLTQPTNIDDTSDEGECQRNIPIVRGFQLGMNTAKASEPVSTASESRTTACDLGGPLWIIRRALKPSVTRAAMPVPASTARLPDARYDRFPSKNNCSPSCGNISVPYPFGLEKGCSANQHFLLTCTCYKDNKSTNPDLLWWATRYTDEPSTPTKLVRIDISQGLIILTGEHYEEFLAMDGTASTRVSDGSAKDFVVKNLHFAITNQTCKEAQQNTTGYACVSVNKKEN</sequence>
<proteinExistence type="predicted"/>
<feature type="domain" description="Wall-associated receptor kinase galacturonan-binding" evidence="4">
    <location>
        <begin position="45"/>
        <end position="87"/>
    </location>
</feature>
<evidence type="ECO:0000313" key="6">
    <source>
        <dbReference type="Proteomes" id="UP000007015"/>
    </source>
</evidence>
<name>B8AS83_ORYSI</name>
<dbReference type="HOGENOM" id="CLU_000288_43_10_1"/>
<accession>B8AS83</accession>
<protein>
    <recommendedName>
        <fullName evidence="4">Wall-associated receptor kinase galacturonan-binding domain-containing protein</fullName>
    </recommendedName>
</protein>
<feature type="chain" id="PRO_5002864877" description="Wall-associated receptor kinase galacturonan-binding domain-containing protein" evidence="3">
    <location>
        <begin position="26"/>
        <end position="393"/>
    </location>
</feature>
<dbReference type="Pfam" id="PF13947">
    <property type="entry name" value="GUB_WAK_bind"/>
    <property type="match status" value="1"/>
</dbReference>
<evidence type="ECO:0000256" key="1">
    <source>
        <dbReference type="ARBA" id="ARBA00004167"/>
    </source>
</evidence>
<feature type="signal peptide" evidence="3">
    <location>
        <begin position="1"/>
        <end position="25"/>
    </location>
</feature>
<evidence type="ECO:0000313" key="5">
    <source>
        <dbReference type="EMBL" id="EEC77004.1"/>
    </source>
</evidence>
<keyword evidence="2 3" id="KW-0732">Signal</keyword>
<dbReference type="GO" id="GO:0016020">
    <property type="term" value="C:membrane"/>
    <property type="evidence" value="ECO:0007669"/>
    <property type="project" value="UniProtKB-SubCell"/>
</dbReference>
<keyword evidence="6" id="KW-1185">Reference proteome</keyword>
<dbReference type="Gramene" id="BGIOSGA016116-TA">
    <property type="protein sequence ID" value="BGIOSGA016116-PA"/>
    <property type="gene ID" value="BGIOSGA016116"/>
</dbReference>
<dbReference type="OMA" id="LWIIRRA"/>
<dbReference type="STRING" id="39946.B8AS83"/>
<gene>
    <name evidence="5" type="ORF">OsI_15332</name>
</gene>
<dbReference type="GO" id="GO:0030247">
    <property type="term" value="F:polysaccharide binding"/>
    <property type="evidence" value="ECO:0007669"/>
    <property type="project" value="InterPro"/>
</dbReference>
<comment type="subcellular location">
    <subcellularLocation>
        <location evidence="1">Membrane</location>
        <topology evidence="1">Single-pass membrane protein</topology>
    </subcellularLocation>
</comment>
<reference evidence="5 6" key="1">
    <citation type="journal article" date="2005" name="PLoS Biol.">
        <title>The genomes of Oryza sativa: a history of duplications.</title>
        <authorList>
            <person name="Yu J."/>
            <person name="Wang J."/>
            <person name="Lin W."/>
            <person name="Li S."/>
            <person name="Li H."/>
            <person name="Zhou J."/>
            <person name="Ni P."/>
            <person name="Dong W."/>
            <person name="Hu S."/>
            <person name="Zeng C."/>
            <person name="Zhang J."/>
            <person name="Zhang Y."/>
            <person name="Li R."/>
            <person name="Xu Z."/>
            <person name="Li S."/>
            <person name="Li X."/>
            <person name="Zheng H."/>
            <person name="Cong L."/>
            <person name="Lin L."/>
            <person name="Yin J."/>
            <person name="Geng J."/>
            <person name="Li G."/>
            <person name="Shi J."/>
            <person name="Liu J."/>
            <person name="Lv H."/>
            <person name="Li J."/>
            <person name="Wang J."/>
            <person name="Deng Y."/>
            <person name="Ran L."/>
            <person name="Shi X."/>
            <person name="Wang X."/>
            <person name="Wu Q."/>
            <person name="Li C."/>
            <person name="Ren X."/>
            <person name="Wang J."/>
            <person name="Wang X."/>
            <person name="Li D."/>
            <person name="Liu D."/>
            <person name="Zhang X."/>
            <person name="Ji Z."/>
            <person name="Zhao W."/>
            <person name="Sun Y."/>
            <person name="Zhang Z."/>
            <person name="Bao J."/>
            <person name="Han Y."/>
            <person name="Dong L."/>
            <person name="Ji J."/>
            <person name="Chen P."/>
            <person name="Wu S."/>
            <person name="Liu J."/>
            <person name="Xiao Y."/>
            <person name="Bu D."/>
            <person name="Tan J."/>
            <person name="Yang L."/>
            <person name="Ye C."/>
            <person name="Zhang J."/>
            <person name="Xu J."/>
            <person name="Zhou Y."/>
            <person name="Yu Y."/>
            <person name="Zhang B."/>
            <person name="Zhuang S."/>
            <person name="Wei H."/>
            <person name="Liu B."/>
            <person name="Lei M."/>
            <person name="Yu H."/>
            <person name="Li Y."/>
            <person name="Xu H."/>
            <person name="Wei S."/>
            <person name="He X."/>
            <person name="Fang L."/>
            <person name="Zhang Z."/>
            <person name="Zhang Y."/>
            <person name="Huang X."/>
            <person name="Su Z."/>
            <person name="Tong W."/>
            <person name="Li J."/>
            <person name="Tong Z."/>
            <person name="Li S."/>
            <person name="Ye J."/>
            <person name="Wang L."/>
            <person name="Fang L."/>
            <person name="Lei T."/>
            <person name="Chen C."/>
            <person name="Chen H."/>
            <person name="Xu Z."/>
            <person name="Li H."/>
            <person name="Huang H."/>
            <person name="Zhang F."/>
            <person name="Xu H."/>
            <person name="Li N."/>
            <person name="Zhao C."/>
            <person name="Li S."/>
            <person name="Dong L."/>
            <person name="Huang Y."/>
            <person name="Li L."/>
            <person name="Xi Y."/>
            <person name="Qi Q."/>
            <person name="Li W."/>
            <person name="Zhang B."/>
            <person name="Hu W."/>
            <person name="Zhang Y."/>
            <person name="Tian X."/>
            <person name="Jiao Y."/>
            <person name="Liang X."/>
            <person name="Jin J."/>
            <person name="Gao L."/>
            <person name="Zheng W."/>
            <person name="Hao B."/>
            <person name="Liu S."/>
            <person name="Wang W."/>
            <person name="Yuan L."/>
            <person name="Cao M."/>
            <person name="McDermott J."/>
            <person name="Samudrala R."/>
            <person name="Wang J."/>
            <person name="Wong G.K."/>
            <person name="Yang H."/>
        </authorList>
    </citation>
    <scope>NUCLEOTIDE SEQUENCE [LARGE SCALE GENOMIC DNA]</scope>
    <source>
        <strain evidence="6">cv. 93-11</strain>
    </source>
</reference>
<dbReference type="InterPro" id="IPR025287">
    <property type="entry name" value="WAK_GUB"/>
</dbReference>
<evidence type="ECO:0000259" key="4">
    <source>
        <dbReference type="Pfam" id="PF13947"/>
    </source>
</evidence>